<protein>
    <submittedName>
        <fullName evidence="8">YitT family protein</fullName>
    </submittedName>
</protein>
<evidence type="ECO:0000256" key="6">
    <source>
        <dbReference type="SAM" id="MobiDB-lite"/>
    </source>
</evidence>
<organism evidence="8 9">
    <name type="scientific">Sphingomonas cynarae</name>
    <dbReference type="NCBI Taxonomy" id="930197"/>
    <lineage>
        <taxon>Bacteria</taxon>
        <taxon>Pseudomonadati</taxon>
        <taxon>Pseudomonadota</taxon>
        <taxon>Alphaproteobacteria</taxon>
        <taxon>Sphingomonadales</taxon>
        <taxon>Sphingomonadaceae</taxon>
        <taxon>Sphingomonas</taxon>
    </lineage>
</organism>
<evidence type="ECO:0000313" key="8">
    <source>
        <dbReference type="EMBL" id="GAA3714005.1"/>
    </source>
</evidence>
<evidence type="ECO:0000256" key="1">
    <source>
        <dbReference type="ARBA" id="ARBA00004651"/>
    </source>
</evidence>
<keyword evidence="4 7" id="KW-1133">Transmembrane helix</keyword>
<proteinExistence type="predicted"/>
<dbReference type="PANTHER" id="PTHR33545">
    <property type="entry name" value="UPF0750 MEMBRANE PROTEIN YITT-RELATED"/>
    <property type="match status" value="1"/>
</dbReference>
<dbReference type="RefSeq" id="WP_344693582.1">
    <property type="nucleotide sequence ID" value="NZ_BAABBF010000005.1"/>
</dbReference>
<comment type="subcellular location">
    <subcellularLocation>
        <location evidence="1">Cell membrane</location>
        <topology evidence="1">Multi-pass membrane protein</topology>
    </subcellularLocation>
</comment>
<feature type="transmembrane region" description="Helical" evidence="7">
    <location>
        <begin position="181"/>
        <end position="202"/>
    </location>
</feature>
<evidence type="ECO:0000256" key="5">
    <source>
        <dbReference type="ARBA" id="ARBA00023136"/>
    </source>
</evidence>
<feature type="transmembrane region" description="Helical" evidence="7">
    <location>
        <begin position="117"/>
        <end position="136"/>
    </location>
</feature>
<gene>
    <name evidence="8" type="ORF">GCM10022268_23460</name>
</gene>
<keyword evidence="3 7" id="KW-0812">Transmembrane</keyword>
<evidence type="ECO:0000256" key="2">
    <source>
        <dbReference type="ARBA" id="ARBA00022475"/>
    </source>
</evidence>
<feature type="transmembrane region" description="Helical" evidence="7">
    <location>
        <begin position="208"/>
        <end position="225"/>
    </location>
</feature>
<evidence type="ECO:0000256" key="4">
    <source>
        <dbReference type="ARBA" id="ARBA00022989"/>
    </source>
</evidence>
<keyword evidence="9" id="KW-1185">Reference proteome</keyword>
<evidence type="ECO:0000256" key="3">
    <source>
        <dbReference type="ARBA" id="ARBA00022692"/>
    </source>
</evidence>
<keyword evidence="2" id="KW-1003">Cell membrane</keyword>
<evidence type="ECO:0000256" key="7">
    <source>
        <dbReference type="SAM" id="Phobius"/>
    </source>
</evidence>
<name>A0ABP7E698_9SPHN</name>
<keyword evidence="5 7" id="KW-0472">Membrane</keyword>
<evidence type="ECO:0000313" key="9">
    <source>
        <dbReference type="Proteomes" id="UP001500523"/>
    </source>
</evidence>
<dbReference type="InterPro" id="IPR051461">
    <property type="entry name" value="UPF0750_membrane"/>
</dbReference>
<dbReference type="InterPro" id="IPR003740">
    <property type="entry name" value="YitT"/>
</dbReference>
<comment type="caution">
    <text evidence="8">The sequence shown here is derived from an EMBL/GenBank/DDBJ whole genome shotgun (WGS) entry which is preliminary data.</text>
</comment>
<feature type="compositionally biased region" description="Basic and acidic residues" evidence="6">
    <location>
        <begin position="9"/>
        <end position="33"/>
    </location>
</feature>
<dbReference type="PANTHER" id="PTHR33545:SF5">
    <property type="entry name" value="UPF0750 MEMBRANE PROTEIN YITT"/>
    <property type="match status" value="1"/>
</dbReference>
<dbReference type="Proteomes" id="UP001500523">
    <property type="component" value="Unassembled WGS sequence"/>
</dbReference>
<feature type="region of interest" description="Disordered" evidence="6">
    <location>
        <begin position="1"/>
        <end position="33"/>
    </location>
</feature>
<feature type="transmembrane region" description="Helical" evidence="7">
    <location>
        <begin position="48"/>
        <end position="81"/>
    </location>
</feature>
<dbReference type="EMBL" id="BAABBF010000005">
    <property type="protein sequence ID" value="GAA3714005.1"/>
    <property type="molecule type" value="Genomic_DNA"/>
</dbReference>
<feature type="transmembrane region" description="Helical" evidence="7">
    <location>
        <begin position="142"/>
        <end position="160"/>
    </location>
</feature>
<sequence length="234" mass="24791">MRDRKRRTDRVFYRGAEDASSSHEEPVLQPREDSLPLGRPHSVAEDAYALAIGCILLVVGLVFLKAAGLVTGGIAGIALLMSYLVPLPAGVLFTIINIPFIAFAHRAMGSRFAIKTMLVNLGIAAFSGVTRVSIHVIDVHPAFAAIVGGTVIGMGILCLARHQAGVGGTGVVTLWLQRTRGWNAGRTQIAIDVLILAAAIPVVSGPQLGWSILSAVAISLILIAWHRPGRYIGH</sequence>
<dbReference type="Pfam" id="PF02588">
    <property type="entry name" value="YitT_membrane"/>
    <property type="match status" value="1"/>
</dbReference>
<accession>A0ABP7E698</accession>
<reference evidence="9" key="1">
    <citation type="journal article" date="2019" name="Int. J. Syst. Evol. Microbiol.">
        <title>The Global Catalogue of Microorganisms (GCM) 10K type strain sequencing project: providing services to taxonomists for standard genome sequencing and annotation.</title>
        <authorList>
            <consortium name="The Broad Institute Genomics Platform"/>
            <consortium name="The Broad Institute Genome Sequencing Center for Infectious Disease"/>
            <person name="Wu L."/>
            <person name="Ma J."/>
        </authorList>
    </citation>
    <scope>NUCLEOTIDE SEQUENCE [LARGE SCALE GENOMIC DNA]</scope>
    <source>
        <strain evidence="9">JCM 17498</strain>
    </source>
</reference>